<dbReference type="InterPro" id="IPR036721">
    <property type="entry name" value="RCK_C_sf"/>
</dbReference>
<keyword evidence="2" id="KW-0633">Potassium transport</keyword>
<evidence type="ECO:0000256" key="1">
    <source>
        <dbReference type="ARBA" id="ARBA00017378"/>
    </source>
</evidence>
<dbReference type="PROSITE" id="PS51202">
    <property type="entry name" value="RCK_C"/>
    <property type="match status" value="1"/>
</dbReference>
<protein>
    <recommendedName>
        <fullName evidence="1">Trk system potassium uptake protein TrkA</fullName>
    </recommendedName>
</protein>
<dbReference type="PANTHER" id="PTHR43833:SF8">
    <property type="entry name" value="TRK SYSTEM POTASSIUM UPTAKE PROTEIN TRKA"/>
    <property type="match status" value="1"/>
</dbReference>
<dbReference type="InterPro" id="IPR003148">
    <property type="entry name" value="RCK_N"/>
</dbReference>
<evidence type="ECO:0000256" key="4">
    <source>
        <dbReference type="ARBA" id="ARBA00023027"/>
    </source>
</evidence>
<dbReference type="GO" id="GO:0015079">
    <property type="term" value="F:potassium ion transmembrane transporter activity"/>
    <property type="evidence" value="ECO:0007669"/>
    <property type="project" value="InterPro"/>
</dbReference>
<dbReference type="AlphaFoldDB" id="A0A919MZ74"/>
<comment type="caution">
    <text evidence="7">The sequence shown here is derived from an EMBL/GenBank/DDBJ whole genome shotgun (WGS) entry which is preliminary data.</text>
</comment>
<keyword evidence="3" id="KW-0630">Potassium</keyword>
<dbReference type="Proteomes" id="UP000636960">
    <property type="component" value="Unassembled WGS sequence"/>
</dbReference>
<dbReference type="InterPro" id="IPR006036">
    <property type="entry name" value="K_uptake_TrkA"/>
</dbReference>
<dbReference type="PANTHER" id="PTHR43833">
    <property type="entry name" value="POTASSIUM CHANNEL PROTEIN 2-RELATED-RELATED"/>
    <property type="match status" value="1"/>
</dbReference>
<feature type="domain" description="RCK C-terminal" evidence="6">
    <location>
        <begin position="137"/>
        <end position="218"/>
    </location>
</feature>
<dbReference type="SUPFAM" id="SSF51735">
    <property type="entry name" value="NAD(P)-binding Rossmann-fold domains"/>
    <property type="match status" value="1"/>
</dbReference>
<evidence type="ECO:0000256" key="2">
    <source>
        <dbReference type="ARBA" id="ARBA00022538"/>
    </source>
</evidence>
<evidence type="ECO:0000256" key="3">
    <source>
        <dbReference type="ARBA" id="ARBA00022958"/>
    </source>
</evidence>
<evidence type="ECO:0000313" key="8">
    <source>
        <dbReference type="Proteomes" id="UP000636960"/>
    </source>
</evidence>
<dbReference type="EMBL" id="BOMV01000007">
    <property type="protein sequence ID" value="GIE93442.1"/>
    <property type="molecule type" value="Genomic_DNA"/>
</dbReference>
<organism evidence="7 8">
    <name type="scientific">Paractinoplanes rishiriensis</name>
    <dbReference type="NCBI Taxonomy" id="1050105"/>
    <lineage>
        <taxon>Bacteria</taxon>
        <taxon>Bacillati</taxon>
        <taxon>Actinomycetota</taxon>
        <taxon>Actinomycetes</taxon>
        <taxon>Micromonosporales</taxon>
        <taxon>Micromonosporaceae</taxon>
        <taxon>Paractinoplanes</taxon>
    </lineage>
</organism>
<dbReference type="InterPro" id="IPR006037">
    <property type="entry name" value="RCK_C"/>
</dbReference>
<gene>
    <name evidence="7" type="primary">trkA_1</name>
    <name evidence="7" type="ORF">Ari01nite_09070</name>
</gene>
<dbReference type="Pfam" id="PF02254">
    <property type="entry name" value="TrkA_N"/>
    <property type="match status" value="1"/>
</dbReference>
<keyword evidence="8" id="KW-1185">Reference proteome</keyword>
<dbReference type="PROSITE" id="PS51201">
    <property type="entry name" value="RCK_N"/>
    <property type="match status" value="1"/>
</dbReference>
<reference evidence="7" key="1">
    <citation type="submission" date="2021-01" db="EMBL/GenBank/DDBJ databases">
        <title>Whole genome shotgun sequence of Actinoplanes rishiriensis NBRC 108556.</title>
        <authorList>
            <person name="Komaki H."/>
            <person name="Tamura T."/>
        </authorList>
    </citation>
    <scope>NUCLEOTIDE SEQUENCE</scope>
    <source>
        <strain evidence="7">NBRC 108556</strain>
    </source>
</reference>
<dbReference type="GO" id="GO:0005886">
    <property type="term" value="C:plasma membrane"/>
    <property type="evidence" value="ECO:0007669"/>
    <property type="project" value="InterPro"/>
</dbReference>
<keyword evidence="2" id="KW-0813">Transport</keyword>
<sequence length="224" mass="24446">MRTVHIVIMGCGRLGSTLAHNLDGRGHSVAVIDQNSDAFRRLGADFNGTTVTGIGFDRDVLRTAGIERADAFAAVSSGDNSNIISARLARETFGVSRVVARIYDARRAQVYERLGIPTVATIRWAADRMVRHLVPEGRVEVFRDPTSVISIVEVPLHRDWVGRTVKTLEEQSGARVAYLMRFGMGTLGTPSTVLQDGDQVFMLVTDETVQAVLDIGSLAHKEGR</sequence>
<keyword evidence="2" id="KW-0406">Ion transport</keyword>
<proteinExistence type="predicted"/>
<dbReference type="InterPro" id="IPR050721">
    <property type="entry name" value="Trk_Ktr_HKT_K-transport"/>
</dbReference>
<dbReference type="Pfam" id="PF02080">
    <property type="entry name" value="TrkA_C"/>
    <property type="match status" value="1"/>
</dbReference>
<dbReference type="PRINTS" id="PR00335">
    <property type="entry name" value="KUPTAKETRKA"/>
</dbReference>
<name>A0A919MZ74_9ACTN</name>
<evidence type="ECO:0000259" key="5">
    <source>
        <dbReference type="PROSITE" id="PS51201"/>
    </source>
</evidence>
<accession>A0A919MZ74</accession>
<keyword evidence="4" id="KW-0520">NAD</keyword>
<feature type="domain" description="RCK N-terminal" evidence="5">
    <location>
        <begin position="3"/>
        <end position="121"/>
    </location>
</feature>
<dbReference type="Gene3D" id="3.40.50.720">
    <property type="entry name" value="NAD(P)-binding Rossmann-like Domain"/>
    <property type="match status" value="1"/>
</dbReference>
<dbReference type="SUPFAM" id="SSF116726">
    <property type="entry name" value="TrkA C-terminal domain-like"/>
    <property type="match status" value="1"/>
</dbReference>
<dbReference type="InterPro" id="IPR036291">
    <property type="entry name" value="NAD(P)-bd_dom_sf"/>
</dbReference>
<evidence type="ECO:0000313" key="7">
    <source>
        <dbReference type="EMBL" id="GIE93442.1"/>
    </source>
</evidence>
<evidence type="ECO:0000259" key="6">
    <source>
        <dbReference type="PROSITE" id="PS51202"/>
    </source>
</evidence>
<dbReference type="Gene3D" id="3.30.70.1450">
    <property type="entry name" value="Regulator of K+ conductance, C-terminal domain"/>
    <property type="match status" value="1"/>
</dbReference>